<gene>
    <name evidence="1" type="ORF">IQ35_02028</name>
</gene>
<dbReference type="Gene3D" id="3.20.20.70">
    <property type="entry name" value="Aldolase class I"/>
    <property type="match status" value="1"/>
</dbReference>
<dbReference type="InterPro" id="IPR008567">
    <property type="entry name" value="BKACE"/>
</dbReference>
<evidence type="ECO:0000313" key="2">
    <source>
        <dbReference type="Proteomes" id="UP000316624"/>
    </source>
</evidence>
<name>A0A562KEG5_SPHWJ</name>
<dbReference type="Pfam" id="PF05853">
    <property type="entry name" value="BKACE"/>
    <property type="match status" value="1"/>
</dbReference>
<comment type="caution">
    <text evidence="1">The sequence shown here is derived from an EMBL/GenBank/DDBJ whole genome shotgun (WGS) entry which is preliminary data.</text>
</comment>
<dbReference type="GO" id="GO:0043720">
    <property type="term" value="F:3-keto-5-aminohexanoate cleavage activity"/>
    <property type="evidence" value="ECO:0007669"/>
    <property type="project" value="InterPro"/>
</dbReference>
<dbReference type="Proteomes" id="UP000316624">
    <property type="component" value="Unassembled WGS sequence"/>
</dbReference>
<reference evidence="1 2" key="1">
    <citation type="journal article" date="2015" name="Stand. Genomic Sci.">
        <title>Genomic Encyclopedia of Bacterial and Archaeal Type Strains, Phase III: the genomes of soil and plant-associated and newly described type strains.</title>
        <authorList>
            <person name="Whitman W.B."/>
            <person name="Woyke T."/>
            <person name="Klenk H.P."/>
            <person name="Zhou Y."/>
            <person name="Lilburn T.G."/>
            <person name="Beck B.J."/>
            <person name="De Vos P."/>
            <person name="Vandamme P."/>
            <person name="Eisen J.A."/>
            <person name="Garrity G."/>
            <person name="Hugenholtz P."/>
            <person name="Kyrpides N.C."/>
        </authorList>
    </citation>
    <scope>NUCLEOTIDE SEQUENCE [LARGE SCALE GENOMIC DNA]</scope>
    <source>
        <strain evidence="1 2">CGMCC 1.7748</strain>
    </source>
</reference>
<evidence type="ECO:0000313" key="1">
    <source>
        <dbReference type="EMBL" id="TWH93818.1"/>
    </source>
</evidence>
<organism evidence="1 2">
    <name type="scientific">Sphingobium wenxiniae (strain DSM 21828 / CGMCC 1.7748 / JZ-1)</name>
    <dbReference type="NCBI Taxonomy" id="595605"/>
    <lineage>
        <taxon>Bacteria</taxon>
        <taxon>Pseudomonadati</taxon>
        <taxon>Pseudomonadota</taxon>
        <taxon>Alphaproteobacteria</taxon>
        <taxon>Sphingomonadales</taxon>
        <taxon>Sphingomonadaceae</taxon>
        <taxon>Sphingobium</taxon>
    </lineage>
</organism>
<proteinExistence type="predicted"/>
<dbReference type="RefSeq" id="WP_145073116.1">
    <property type="nucleotide sequence ID" value="NZ_JACIIY010000004.1"/>
</dbReference>
<accession>A0A562KEG5</accession>
<protein>
    <submittedName>
        <fullName evidence="1">Uncharacterized protein (DUF849 family)</fullName>
    </submittedName>
</protein>
<dbReference type="InterPro" id="IPR013785">
    <property type="entry name" value="Aldolase_TIM"/>
</dbReference>
<dbReference type="EMBL" id="VLKK01000006">
    <property type="protein sequence ID" value="TWH93818.1"/>
    <property type="molecule type" value="Genomic_DNA"/>
</dbReference>
<sequence length="304" mass="33384">MTLSSNPFIIEVAVSHYRIDRPKSEQISVYEPSLIAARECLDAGASIIHYHHDWALSREQQIEQVTRFQRELRTTHPDALMYPAPMKGERLWEINEHVKALAESGDLNMFSIEMGGVEYAVSDADGLPSSGRKNFAAADFADCHELVTFANEYQAPISFGVYSLGSVYWIREYAARGLIPAGSFIKIWFAGRYVTGSHLEPQMRFGLAPTERALDACLEAIGDIDVPWMVSAQGDAILDSAVAQLALERGGHIRVGIEDVSGASGMSNLEMVEAVKLMASKVDRTVVSGKDAKGYLGMKEKVPA</sequence>
<keyword evidence="2" id="KW-1185">Reference proteome</keyword>
<dbReference type="AlphaFoldDB" id="A0A562KEG5"/>